<keyword evidence="2" id="KW-1185">Reference proteome</keyword>
<dbReference type="Proteomes" id="UP000779508">
    <property type="component" value="Unassembled WGS sequence"/>
</dbReference>
<protein>
    <submittedName>
        <fullName evidence="1">DUF3866 family protein</fullName>
    </submittedName>
</protein>
<name>A0ABS6G5Z5_9FIRM</name>
<evidence type="ECO:0000313" key="2">
    <source>
        <dbReference type="Proteomes" id="UP000779508"/>
    </source>
</evidence>
<accession>A0ABS6G5Z5</accession>
<proteinExistence type="predicted"/>
<organism evidence="1 2">
    <name type="scientific">Alkaliphilus flagellatus</name>
    <dbReference type="NCBI Taxonomy" id="2841507"/>
    <lineage>
        <taxon>Bacteria</taxon>
        <taxon>Bacillati</taxon>
        <taxon>Bacillota</taxon>
        <taxon>Clostridia</taxon>
        <taxon>Peptostreptococcales</taxon>
        <taxon>Natronincolaceae</taxon>
        <taxon>Alkaliphilus</taxon>
    </lineage>
</organism>
<evidence type="ECO:0000313" key="1">
    <source>
        <dbReference type="EMBL" id="MBU5677546.1"/>
    </source>
</evidence>
<reference evidence="1 2" key="1">
    <citation type="submission" date="2021-06" db="EMBL/GenBank/DDBJ databases">
        <authorList>
            <person name="Sun Q."/>
            <person name="Li D."/>
        </authorList>
    </citation>
    <scope>NUCLEOTIDE SEQUENCE [LARGE SCALE GENOMIC DNA]</scope>
    <source>
        <strain evidence="1 2">MSJ-5</strain>
    </source>
</reference>
<sequence>MISIKRGKVTKIIKKLEGRTDILVNIDNKDENAINYDYLTGCIAVGDEVILNTTAVELNLGTGGYHFVIWNLNISNQSIDTKGHIMKLRYTPFQLKTYAVEEQESPYHKLFHEFKSLNDMPVIVGTLHSMLVPISSTLKYLNNNIKIAFIMTDGAALPLYLSNAIYELKEKNIIYKTITLGHAFGGDYEVVNIYNALIAAKEIAKCDIAIVTMGPGIVGTGTPYGFTGVEQGYIADAVNDLGGVSITVPRITFKDERERHYGLSHHSLTVLSKIMKTKSNIALPNFSLEHETIIMKQIKENNLMQKHNIFKVEKNILEQALDQYGLKVKSMGRNLKNDPEFFATCSAAAIYAVSLLNNQ</sequence>
<dbReference type="EMBL" id="JAHLQK010000005">
    <property type="protein sequence ID" value="MBU5677546.1"/>
    <property type="molecule type" value="Genomic_DNA"/>
</dbReference>
<dbReference type="Pfam" id="PF12982">
    <property type="entry name" value="DUF3866"/>
    <property type="match status" value="1"/>
</dbReference>
<dbReference type="InterPro" id="IPR024479">
    <property type="entry name" value="DUF3866"/>
</dbReference>
<gene>
    <name evidence="1" type="ORF">KQI88_14070</name>
</gene>
<dbReference type="RefSeq" id="WP_216418367.1">
    <property type="nucleotide sequence ID" value="NZ_JAHLQK010000005.1"/>
</dbReference>
<comment type="caution">
    <text evidence="1">The sequence shown here is derived from an EMBL/GenBank/DDBJ whole genome shotgun (WGS) entry which is preliminary data.</text>
</comment>